<evidence type="ECO:0000313" key="2">
    <source>
        <dbReference type="Proteomes" id="UP000019591"/>
    </source>
</evidence>
<dbReference type="EMBL" id="CP007452">
    <property type="protein sequence ID" value="AHM56396.1"/>
    <property type="molecule type" value="Genomic_DNA"/>
</dbReference>
<protein>
    <recommendedName>
        <fullName evidence="3">Na+-translocating membrane potential-generating system MpsC domain-containing protein</fullName>
    </recommendedName>
</protein>
<keyword evidence="2" id="KW-1185">Reference proteome</keyword>
<dbReference type="Proteomes" id="UP000019591">
    <property type="component" value="Chromosome"/>
</dbReference>
<organism evidence="1 2">
    <name type="scientific">Peptoclostridium acidaminophilum DSM 3953</name>
    <dbReference type="NCBI Taxonomy" id="1286171"/>
    <lineage>
        <taxon>Bacteria</taxon>
        <taxon>Bacillati</taxon>
        <taxon>Bacillota</taxon>
        <taxon>Clostridia</taxon>
        <taxon>Peptostreptococcales</taxon>
        <taxon>Peptoclostridiaceae</taxon>
        <taxon>Peptoclostridium</taxon>
    </lineage>
</organism>
<dbReference type="AlphaFoldDB" id="W8U647"/>
<dbReference type="KEGG" id="eac:EAL2_c10980"/>
<accession>W8U647</accession>
<name>W8U647_PEPAC</name>
<proteinExistence type="predicted"/>
<dbReference type="RefSeq" id="WP_158408896.1">
    <property type="nucleotide sequence ID" value="NZ_CP007452.1"/>
</dbReference>
<gene>
    <name evidence="1" type="ORF">EAL2_c10980</name>
</gene>
<dbReference type="PATRIC" id="fig|1286171.3.peg.1049"/>
<dbReference type="HOGENOM" id="CLU_208368_0_0_9"/>
<dbReference type="STRING" id="1286171.EAL2_c10980"/>
<dbReference type="eggNOG" id="ENOG502ZUT5">
    <property type="taxonomic scope" value="Bacteria"/>
</dbReference>
<reference evidence="1 2" key="1">
    <citation type="journal article" date="2014" name="Genome Announc.">
        <title>Complete Genome Sequence of Amino Acid-Utilizing Eubacterium acidaminophilum al-2 (DSM 3953).</title>
        <authorList>
            <person name="Poehlein A."/>
            <person name="Andreesen J.R."/>
            <person name="Daniel R."/>
        </authorList>
    </citation>
    <scope>NUCLEOTIDE SEQUENCE [LARGE SCALE GENOMIC DNA]</scope>
    <source>
        <strain evidence="1 2">DSM 3953</strain>
    </source>
</reference>
<sequence length="54" mass="6208">MGKEELKARIHAKVDDIVDAVEKIGDINYFEFGIKSVNGDLIIKLENTYKERIK</sequence>
<evidence type="ECO:0000313" key="1">
    <source>
        <dbReference type="EMBL" id="AHM56396.1"/>
    </source>
</evidence>
<evidence type="ECO:0008006" key="3">
    <source>
        <dbReference type="Google" id="ProtNLM"/>
    </source>
</evidence>